<proteinExistence type="predicted"/>
<gene>
    <name evidence="2" type="ORF">Tci_029329</name>
</gene>
<comment type="caution">
    <text evidence="2">The sequence shown here is derived from an EMBL/GenBank/DDBJ whole genome shotgun (WGS) entry which is preliminary data.</text>
</comment>
<dbReference type="AlphaFoldDB" id="A0A6L2L693"/>
<sequence length="192" mass="23233">MMEQETNLIDFVPPTTHDSPLSEGHTPKSDKELDRAQKERQKEKEATIAALTKEFDEIQARMDVDHELVVRMIHEEQEMYTIEERARLLVEYFERIKKQFAAKRAEAIRNKSPTRTQVRNKMVNYLKHMEKRYPLIKEMLEKMLNWKLETEAESTMVDRDDDVGLYLLWFYMHGDDDVRTWITYFVVLFRWR</sequence>
<evidence type="ECO:0000313" key="2">
    <source>
        <dbReference type="EMBL" id="GEU57351.1"/>
    </source>
</evidence>
<feature type="region of interest" description="Disordered" evidence="1">
    <location>
        <begin position="1"/>
        <end position="44"/>
    </location>
</feature>
<feature type="compositionally biased region" description="Basic and acidic residues" evidence="1">
    <location>
        <begin position="25"/>
        <end position="44"/>
    </location>
</feature>
<reference evidence="2" key="1">
    <citation type="journal article" date="2019" name="Sci. Rep.">
        <title>Draft genome of Tanacetum cinerariifolium, the natural source of mosquito coil.</title>
        <authorList>
            <person name="Yamashiro T."/>
            <person name="Shiraishi A."/>
            <person name="Satake H."/>
            <person name="Nakayama K."/>
        </authorList>
    </citation>
    <scope>NUCLEOTIDE SEQUENCE</scope>
</reference>
<name>A0A6L2L693_TANCI</name>
<accession>A0A6L2L693</accession>
<evidence type="ECO:0000256" key="1">
    <source>
        <dbReference type="SAM" id="MobiDB-lite"/>
    </source>
</evidence>
<organism evidence="2">
    <name type="scientific">Tanacetum cinerariifolium</name>
    <name type="common">Dalmatian daisy</name>
    <name type="synonym">Chrysanthemum cinerariifolium</name>
    <dbReference type="NCBI Taxonomy" id="118510"/>
    <lineage>
        <taxon>Eukaryota</taxon>
        <taxon>Viridiplantae</taxon>
        <taxon>Streptophyta</taxon>
        <taxon>Embryophyta</taxon>
        <taxon>Tracheophyta</taxon>
        <taxon>Spermatophyta</taxon>
        <taxon>Magnoliopsida</taxon>
        <taxon>eudicotyledons</taxon>
        <taxon>Gunneridae</taxon>
        <taxon>Pentapetalae</taxon>
        <taxon>asterids</taxon>
        <taxon>campanulids</taxon>
        <taxon>Asterales</taxon>
        <taxon>Asteraceae</taxon>
        <taxon>Asteroideae</taxon>
        <taxon>Anthemideae</taxon>
        <taxon>Anthemidinae</taxon>
        <taxon>Tanacetum</taxon>
    </lineage>
</organism>
<protein>
    <submittedName>
        <fullName evidence="2">Uncharacterized protein</fullName>
    </submittedName>
</protein>
<dbReference type="EMBL" id="BKCJ010003815">
    <property type="protein sequence ID" value="GEU57351.1"/>
    <property type="molecule type" value="Genomic_DNA"/>
</dbReference>